<accession>A0ABX8UZB9</accession>
<proteinExistence type="predicted"/>
<feature type="region of interest" description="Disordered" evidence="1">
    <location>
        <begin position="191"/>
        <end position="237"/>
    </location>
</feature>
<dbReference type="PROSITE" id="PS51708">
    <property type="entry name" value="CHAD"/>
    <property type="match status" value="1"/>
</dbReference>
<dbReference type="SMART" id="SM00880">
    <property type="entry name" value="CHAD"/>
    <property type="match status" value="1"/>
</dbReference>
<dbReference type="RefSeq" id="WP_219801765.1">
    <property type="nucleotide sequence ID" value="NZ_CP080096.1"/>
</dbReference>
<dbReference type="InterPro" id="IPR038186">
    <property type="entry name" value="CHAD_dom_sf"/>
</dbReference>
<protein>
    <submittedName>
        <fullName evidence="3">CHAD domain-containing protein</fullName>
    </submittedName>
</protein>
<evidence type="ECO:0000259" key="2">
    <source>
        <dbReference type="PROSITE" id="PS51708"/>
    </source>
</evidence>
<dbReference type="PANTHER" id="PTHR39339:SF1">
    <property type="entry name" value="CHAD DOMAIN-CONTAINING PROTEIN"/>
    <property type="match status" value="1"/>
</dbReference>
<sequence length="597" mass="65877">MVRVLEIVLNLPEPTVLAWLEQHGQAPERIDAALTETVDALAGFERLADAAPADGAAPRTLYGFDGDCALADAGWRVVTEVTENGRRAIATHREWHAPGVAICHVVCDVALERDAALVDAFNDAPRELARVLGRAGELATVATLRHERRIQWRRETAQGVTVDIAFDVVHCVRAQTDPALALRELRVTTRWPDNEDDEPAQAAHMDADASRDADAAAAAATDAADEPTPADPANAARAATSVAEFETACEAASPVQVAQTPEAALTALFSVANELAAASPAFPVLADAFDRECRIDVPRDDAPARARAIDLDGARTPHRALLAIECNIANQWFGNEAAVRDAPDVEFIHQMRVAQRRLKTATKMFPAWIDGMWTTRVEPRFKWLSDLLGDARDWDVFTDSTLPELTQADVDAAAWDATREAAERRRVDARARVQEAMRSPAYAELALAWLEWISDLSLRGTPEKERGRSLRKYVSKRIEKHYKRVTHETKLTALDAASRHKVRIHAKRLRYTIEFFEPIVSHKTRRDVSKTLSRMQSVLGDGNDAVVALHFLEELDVPPYQLGFARGWCEALKRHTAKEGERLLMDLSRPKVASGGG</sequence>
<dbReference type="Gene3D" id="1.40.20.10">
    <property type="entry name" value="CHAD domain"/>
    <property type="match status" value="1"/>
</dbReference>
<keyword evidence="4" id="KW-1185">Reference proteome</keyword>
<organism evidence="3 4">
    <name type="scientific">Paraburkholderia edwinii</name>
    <dbReference type="NCBI Taxonomy" id="2861782"/>
    <lineage>
        <taxon>Bacteria</taxon>
        <taxon>Pseudomonadati</taxon>
        <taxon>Pseudomonadota</taxon>
        <taxon>Betaproteobacteria</taxon>
        <taxon>Burkholderiales</taxon>
        <taxon>Burkholderiaceae</taxon>
        <taxon>Paraburkholderia</taxon>
    </lineage>
</organism>
<dbReference type="InterPro" id="IPR007899">
    <property type="entry name" value="CHAD_dom"/>
</dbReference>
<evidence type="ECO:0000256" key="1">
    <source>
        <dbReference type="SAM" id="MobiDB-lite"/>
    </source>
</evidence>
<dbReference type="Proteomes" id="UP000826462">
    <property type="component" value="Chromosome 2"/>
</dbReference>
<gene>
    <name evidence="3" type="ORF">KZJ38_36030</name>
</gene>
<feature type="domain" description="CHAD" evidence="2">
    <location>
        <begin position="314"/>
        <end position="593"/>
    </location>
</feature>
<dbReference type="PANTHER" id="PTHR39339">
    <property type="entry name" value="SLR1444 PROTEIN"/>
    <property type="match status" value="1"/>
</dbReference>
<name>A0ABX8UZB9_9BURK</name>
<dbReference type="EMBL" id="CP080096">
    <property type="protein sequence ID" value="QYD72339.1"/>
    <property type="molecule type" value="Genomic_DNA"/>
</dbReference>
<evidence type="ECO:0000313" key="3">
    <source>
        <dbReference type="EMBL" id="QYD72339.1"/>
    </source>
</evidence>
<feature type="compositionally biased region" description="Basic and acidic residues" evidence="1">
    <location>
        <begin position="205"/>
        <end position="214"/>
    </location>
</feature>
<reference evidence="3 4" key="1">
    <citation type="submission" date="2021-07" db="EMBL/GenBank/DDBJ databases">
        <title>Paraburkholderia edwinii protects Aspergillus sp. from phenazines by acting as a toxin sponge.</title>
        <authorList>
            <person name="Dahlstrom K.M."/>
            <person name="Newman D.K."/>
        </authorList>
    </citation>
    <scope>NUCLEOTIDE SEQUENCE [LARGE SCALE GENOMIC DNA]</scope>
    <source>
        <strain evidence="3 4">Pe01</strain>
    </source>
</reference>
<evidence type="ECO:0000313" key="4">
    <source>
        <dbReference type="Proteomes" id="UP000826462"/>
    </source>
</evidence>
<dbReference type="Pfam" id="PF05235">
    <property type="entry name" value="CHAD"/>
    <property type="match status" value="1"/>
</dbReference>